<protein>
    <submittedName>
        <fullName evidence="2">Transposase, IS4 family protein</fullName>
    </submittedName>
</protein>
<dbReference type="EMBL" id="AMCI01003546">
    <property type="protein sequence ID" value="EJX00046.1"/>
    <property type="molecule type" value="Genomic_DNA"/>
</dbReference>
<feature type="region of interest" description="Disordered" evidence="1">
    <location>
        <begin position="86"/>
        <end position="105"/>
    </location>
</feature>
<gene>
    <name evidence="2" type="ORF">EVA_11848</name>
</gene>
<accession>J9CJ32</accession>
<evidence type="ECO:0000313" key="2">
    <source>
        <dbReference type="EMBL" id="EJX00046.1"/>
    </source>
</evidence>
<organism evidence="2">
    <name type="scientific">gut metagenome</name>
    <dbReference type="NCBI Taxonomy" id="749906"/>
    <lineage>
        <taxon>unclassified sequences</taxon>
        <taxon>metagenomes</taxon>
        <taxon>organismal metagenomes</taxon>
    </lineage>
</organism>
<sequence>MERAKRWYFTADTNAKGYTYIQAYQTKWDPVAKTTKRSAKRYVGRLFDDGHVAPSKAFLESFPQYAGKTVFFGPDKTLVDEQTYRQAFPESPGPKPDPEEHPSKDETLNVGLTWAAETIAEESKVLESLVEVFGKEMARDLLHLAIYKLDTGSSMAAFEDWCSGVYLKNSKLLTDQRISEILAKVSVQDFEKFFLNRHKAKLQEDRKLSYALDNTSISTYSETIEDAEFGYAKT</sequence>
<comment type="caution">
    <text evidence="2">The sequence shown here is derived from an EMBL/GenBank/DDBJ whole genome shotgun (WGS) entry which is preliminary data.</text>
</comment>
<dbReference type="AlphaFoldDB" id="J9CJ32"/>
<name>J9CJ32_9ZZZZ</name>
<feature type="compositionally biased region" description="Basic and acidic residues" evidence="1">
    <location>
        <begin position="96"/>
        <end position="105"/>
    </location>
</feature>
<reference evidence="2" key="1">
    <citation type="journal article" date="2012" name="PLoS ONE">
        <title>Gene sets for utilization of primary and secondary nutrition supplies in the distal gut of endangered iberian lynx.</title>
        <authorList>
            <person name="Alcaide M."/>
            <person name="Messina E."/>
            <person name="Richter M."/>
            <person name="Bargiela R."/>
            <person name="Peplies J."/>
            <person name="Huws S.A."/>
            <person name="Newbold C.J."/>
            <person name="Golyshin P.N."/>
            <person name="Simon M.A."/>
            <person name="Lopez G."/>
            <person name="Yakimov M.M."/>
            <person name="Ferrer M."/>
        </authorList>
    </citation>
    <scope>NUCLEOTIDE SEQUENCE</scope>
</reference>
<proteinExistence type="predicted"/>
<evidence type="ECO:0000256" key="1">
    <source>
        <dbReference type="SAM" id="MobiDB-lite"/>
    </source>
</evidence>